<dbReference type="Pfam" id="PF13476">
    <property type="entry name" value="AAA_23"/>
    <property type="match status" value="1"/>
</dbReference>
<dbReference type="SUPFAM" id="SSF52540">
    <property type="entry name" value="P-loop containing nucleoside triphosphate hydrolases"/>
    <property type="match status" value="1"/>
</dbReference>
<keyword evidence="6 7" id="KW-0742">SOS response</keyword>
<comment type="function">
    <text evidence="6 7">The RecF protein is involved in DNA metabolism; it is required for DNA replication and normal SOS inducibility. RecF binds preferentially to single-stranded, linear DNA. It also seems to bind ATP.</text>
</comment>
<evidence type="ECO:0000259" key="8">
    <source>
        <dbReference type="Pfam" id="PF13476"/>
    </source>
</evidence>
<dbReference type="Proteomes" id="UP000070224">
    <property type="component" value="Unassembled WGS sequence"/>
</dbReference>
<dbReference type="InterPro" id="IPR038729">
    <property type="entry name" value="Rad50/SbcC_AAA"/>
</dbReference>
<dbReference type="GO" id="GO:0000731">
    <property type="term" value="P:DNA synthesis involved in DNA repair"/>
    <property type="evidence" value="ECO:0007669"/>
    <property type="project" value="TreeGrafter"/>
</dbReference>
<dbReference type="AlphaFoldDB" id="A0A134BDB9"/>
<evidence type="ECO:0000256" key="1">
    <source>
        <dbReference type="ARBA" id="ARBA00022490"/>
    </source>
</evidence>
<dbReference type="GO" id="GO:0005524">
    <property type="term" value="F:ATP binding"/>
    <property type="evidence" value="ECO:0007669"/>
    <property type="project" value="UniProtKB-UniRule"/>
</dbReference>
<comment type="caution">
    <text evidence="9">The sequence shown here is derived from an EMBL/GenBank/DDBJ whole genome shotgun (WGS) entry which is preliminary data.</text>
</comment>
<evidence type="ECO:0000256" key="2">
    <source>
        <dbReference type="ARBA" id="ARBA00022705"/>
    </source>
</evidence>
<keyword evidence="5 6" id="KW-0238">DNA-binding</keyword>
<dbReference type="GO" id="GO:0009432">
    <property type="term" value="P:SOS response"/>
    <property type="evidence" value="ECO:0007669"/>
    <property type="project" value="UniProtKB-UniRule"/>
</dbReference>
<dbReference type="PROSITE" id="PS00618">
    <property type="entry name" value="RECF_2"/>
    <property type="match status" value="1"/>
</dbReference>
<evidence type="ECO:0000256" key="7">
    <source>
        <dbReference type="RuleBase" id="RU000578"/>
    </source>
</evidence>
<dbReference type="GO" id="GO:0016887">
    <property type="term" value="F:ATP hydrolysis activity"/>
    <property type="evidence" value="ECO:0007669"/>
    <property type="project" value="InterPro"/>
</dbReference>
<evidence type="ECO:0000256" key="6">
    <source>
        <dbReference type="HAMAP-Rule" id="MF_00365"/>
    </source>
</evidence>
<dbReference type="PATRIC" id="fig|322095.3.peg.274"/>
<dbReference type="GO" id="GO:0005737">
    <property type="term" value="C:cytoplasm"/>
    <property type="evidence" value="ECO:0007669"/>
    <property type="project" value="UniProtKB-SubCell"/>
</dbReference>
<dbReference type="NCBIfam" id="TIGR00611">
    <property type="entry name" value="recf"/>
    <property type="match status" value="1"/>
</dbReference>
<gene>
    <name evidence="6" type="primary">recF</name>
    <name evidence="9" type="ORF">HMPREF3185_00276</name>
</gene>
<dbReference type="InterPro" id="IPR042174">
    <property type="entry name" value="RecF_2"/>
</dbReference>
<dbReference type="PANTHER" id="PTHR32182">
    <property type="entry name" value="DNA REPLICATION AND REPAIR PROTEIN RECF"/>
    <property type="match status" value="1"/>
</dbReference>
<dbReference type="PANTHER" id="PTHR32182:SF0">
    <property type="entry name" value="DNA REPLICATION AND REPAIR PROTEIN RECF"/>
    <property type="match status" value="1"/>
</dbReference>
<keyword evidence="4 6" id="KW-0067">ATP-binding</keyword>
<comment type="subcellular location">
    <subcellularLocation>
        <location evidence="6 7">Cytoplasm</location>
    </subcellularLocation>
</comment>
<dbReference type="EMBL" id="LSDK01000021">
    <property type="protein sequence ID" value="KXB77935.1"/>
    <property type="molecule type" value="Genomic_DNA"/>
</dbReference>
<dbReference type="RefSeq" id="WP_060934849.1">
    <property type="nucleotide sequence ID" value="NZ_KQ960414.1"/>
</dbReference>
<evidence type="ECO:0000313" key="9">
    <source>
        <dbReference type="EMBL" id="KXB77935.1"/>
    </source>
</evidence>
<evidence type="ECO:0000256" key="5">
    <source>
        <dbReference type="ARBA" id="ARBA00023125"/>
    </source>
</evidence>
<reference evidence="10" key="1">
    <citation type="submission" date="2016-01" db="EMBL/GenBank/DDBJ databases">
        <authorList>
            <person name="Mitreva M."/>
            <person name="Pepin K.H."/>
            <person name="Mihindukulasuriya K.A."/>
            <person name="Fulton R."/>
            <person name="Fronick C."/>
            <person name="O'Laughlin M."/>
            <person name="Miner T."/>
            <person name="Herter B."/>
            <person name="Rosa B.A."/>
            <person name="Cordes M."/>
            <person name="Tomlinson C."/>
            <person name="Wollam A."/>
            <person name="Palsikar V.B."/>
            <person name="Mardis E.R."/>
            <person name="Wilson R.K."/>
        </authorList>
    </citation>
    <scope>NUCLEOTIDE SEQUENCE [LARGE SCALE GENOMIC DNA]</scope>
    <source>
        <strain evidence="10">KA00683</strain>
    </source>
</reference>
<dbReference type="Gene3D" id="1.20.1050.90">
    <property type="entry name" value="RecF/RecN/SMC, N-terminal domain"/>
    <property type="match status" value="1"/>
</dbReference>
<keyword evidence="3 6" id="KW-0547">Nucleotide-binding</keyword>
<dbReference type="Gene3D" id="3.40.50.300">
    <property type="entry name" value="P-loop containing nucleotide triphosphate hydrolases"/>
    <property type="match status" value="1"/>
</dbReference>
<feature type="binding site" evidence="6">
    <location>
        <begin position="30"/>
        <end position="37"/>
    </location>
    <ligand>
        <name>ATP</name>
        <dbReference type="ChEBI" id="CHEBI:30616"/>
    </ligand>
</feature>
<accession>A0A134BDB9</accession>
<sequence>MILQRLHLLHFKSIASASCTFSPKVNCFIGLNGMGKTNLLDALHYLSFTKSHLSITDSLAVQYGQEAAVLDAVYRSDFGDERQLLLQIRPGHRKVLKRNKKEYPKLSDHIGAFPLVIVSPQDYQLILGGSDERRRFVDKQLSQQDSVYMAALAQYHRILEQRNVLLKSQRADDAVLEVLDLQLEQVSPLLYERRAAFVRDFIPLFQQYYTAISGGQDRVSLVYTSSLAEHEGHCLELLREARQRDRLMGYTTMGLHKDDLQMLLGEELIRKVGSEGQNKTFLIALKFAQYALLSATNPERPLLLLDDIFDKLDAERVERIIRLVGGSDFGQIFITDTNRKHLDEIVTSWGEDYRLFEVSSGEVRSIDSTPTHEAE</sequence>
<dbReference type="InterPro" id="IPR027417">
    <property type="entry name" value="P-loop_NTPase"/>
</dbReference>
<evidence type="ECO:0000313" key="10">
    <source>
        <dbReference type="Proteomes" id="UP000070224"/>
    </source>
</evidence>
<dbReference type="HAMAP" id="MF_00365">
    <property type="entry name" value="RecF"/>
    <property type="match status" value="1"/>
</dbReference>
<evidence type="ECO:0000256" key="3">
    <source>
        <dbReference type="ARBA" id="ARBA00022741"/>
    </source>
</evidence>
<keyword evidence="1 6" id="KW-0963">Cytoplasm</keyword>
<dbReference type="GO" id="GO:0006302">
    <property type="term" value="P:double-strand break repair"/>
    <property type="evidence" value="ECO:0007669"/>
    <property type="project" value="TreeGrafter"/>
</dbReference>
<protein>
    <recommendedName>
        <fullName evidence="6 7">DNA replication and repair protein RecF</fullName>
    </recommendedName>
</protein>
<keyword evidence="10" id="KW-1185">Reference proteome</keyword>
<organism evidence="9 10">
    <name type="scientific">Porphyromonas somerae</name>
    <dbReference type="NCBI Taxonomy" id="322095"/>
    <lineage>
        <taxon>Bacteria</taxon>
        <taxon>Pseudomonadati</taxon>
        <taxon>Bacteroidota</taxon>
        <taxon>Bacteroidia</taxon>
        <taxon>Bacteroidales</taxon>
        <taxon>Porphyromonadaceae</taxon>
        <taxon>Porphyromonas</taxon>
    </lineage>
</organism>
<keyword evidence="6 7" id="KW-0227">DNA damage</keyword>
<name>A0A134BDB9_9PORP</name>
<dbReference type="GO" id="GO:0003697">
    <property type="term" value="F:single-stranded DNA binding"/>
    <property type="evidence" value="ECO:0007669"/>
    <property type="project" value="UniProtKB-UniRule"/>
</dbReference>
<dbReference type="GO" id="GO:0006260">
    <property type="term" value="P:DNA replication"/>
    <property type="evidence" value="ECO:0007669"/>
    <property type="project" value="UniProtKB-UniRule"/>
</dbReference>
<dbReference type="InterPro" id="IPR001238">
    <property type="entry name" value="DNA-binding_RecF"/>
</dbReference>
<keyword evidence="2 6" id="KW-0235">DNA replication</keyword>
<dbReference type="STRING" id="322095.HMPREF3185_00276"/>
<feature type="domain" description="Rad50/SbcC-type AAA" evidence="8">
    <location>
        <begin position="5"/>
        <end position="53"/>
    </location>
</feature>
<dbReference type="OrthoDB" id="9803889at2"/>
<keyword evidence="6 7" id="KW-0234">DNA repair</keyword>
<dbReference type="PROSITE" id="PS00617">
    <property type="entry name" value="RECF_1"/>
    <property type="match status" value="1"/>
</dbReference>
<comment type="similarity">
    <text evidence="6 7">Belongs to the RecF family.</text>
</comment>
<proteinExistence type="inferred from homology"/>
<evidence type="ECO:0000256" key="4">
    <source>
        <dbReference type="ARBA" id="ARBA00022840"/>
    </source>
</evidence>
<dbReference type="InterPro" id="IPR018078">
    <property type="entry name" value="DNA-binding_RecF_CS"/>
</dbReference>